<dbReference type="GO" id="GO:0005524">
    <property type="term" value="F:ATP binding"/>
    <property type="evidence" value="ECO:0007669"/>
    <property type="project" value="UniProtKB-KW"/>
</dbReference>
<dbReference type="FunFam" id="3.40.50.300:FF:000356">
    <property type="entry name" value="DNA repair protein RecN"/>
    <property type="match status" value="1"/>
</dbReference>
<feature type="coiled-coil region" evidence="10">
    <location>
        <begin position="164"/>
        <end position="205"/>
    </location>
</feature>
<dbReference type="Proteomes" id="UP000061135">
    <property type="component" value="Chromosome"/>
</dbReference>
<evidence type="ECO:0000256" key="2">
    <source>
        <dbReference type="ARBA" id="ARBA00009441"/>
    </source>
</evidence>
<dbReference type="PATRIC" id="fig|576611.7.peg.1787"/>
<keyword evidence="13" id="KW-1185">Reference proteome</keyword>
<keyword evidence="5 9" id="KW-0227">DNA damage</keyword>
<evidence type="ECO:0000256" key="10">
    <source>
        <dbReference type="SAM" id="Coils"/>
    </source>
</evidence>
<evidence type="ECO:0000256" key="7">
    <source>
        <dbReference type="ARBA" id="ARBA00023204"/>
    </source>
</evidence>
<keyword evidence="7 9" id="KW-0234">DNA repair</keyword>
<sequence length="556" mass="60759">MLQTLSLRDFVIVDQLELDFSSGFTVLTGETGAGKSILLDALALVLGERADSSQIREGCSRAEISALFRIDAQQIKHFNQWLDEQGFPLEDDGQSLLLKRTVEANGRSRAFINGSVATLAQLREAGDQLVDIHGQHAHQLLLKGGAQRELLDRHANHLDLVTEVFQLFKTLNESRRRLEQAENAGQDIERERERLEWQLEELNELSPQEGEWTTIQSEHARLANGAKIMSGCQEAIDALSDADNSVESTLSKASANISALAEHDSGLSDISQALESAQIQIDEAVHGLNRYLQKLDLDPARLSEVEERMQALHGAARKYRTEADDLPKLLLDTTERLEALTASQNIEALRERVKQEEPAYLKQAKQLSQKRNKAALDLGKQVTTAMQDLSMAGGQLEIALLPLAEGGTHGLEQIEFLVAGHAGSTPRSLAKVASGGELARISLAISVITSKASFTPTLIFDEVDAGIGGAVAETVGKLLRQLGESHQILCVTHLPQVAAQGNHHLKVSKSQAGDKTLSQVMPLGRSERVEEVARMLGGATITDTTRRHARELLEQN</sequence>
<evidence type="ECO:0000313" key="12">
    <source>
        <dbReference type="EMBL" id="AKD26092.1"/>
    </source>
</evidence>
<accession>A0A0E3ZLD1</accession>
<dbReference type="EMBL" id="CP007501">
    <property type="protein sequence ID" value="AKD26092.1"/>
    <property type="molecule type" value="Genomic_DNA"/>
</dbReference>
<evidence type="ECO:0000256" key="1">
    <source>
        <dbReference type="ARBA" id="ARBA00003618"/>
    </source>
</evidence>
<evidence type="ECO:0000256" key="6">
    <source>
        <dbReference type="ARBA" id="ARBA00022840"/>
    </source>
</evidence>
<evidence type="ECO:0000256" key="9">
    <source>
        <dbReference type="PIRNR" id="PIRNR003128"/>
    </source>
</evidence>
<dbReference type="NCBIfam" id="TIGR00634">
    <property type="entry name" value="recN"/>
    <property type="match status" value="1"/>
</dbReference>
<dbReference type="Pfam" id="PF02463">
    <property type="entry name" value="SMC_N"/>
    <property type="match status" value="1"/>
</dbReference>
<evidence type="ECO:0000256" key="3">
    <source>
        <dbReference type="ARBA" id="ARBA00021315"/>
    </source>
</evidence>
<dbReference type="STRING" id="1835254.CL55_00017590"/>
<proteinExistence type="inferred from homology"/>
<dbReference type="GO" id="GO:0009432">
    <property type="term" value="P:SOS response"/>
    <property type="evidence" value="ECO:0007669"/>
    <property type="project" value="UniProtKB-ARBA"/>
</dbReference>
<dbReference type="CDD" id="cd03241">
    <property type="entry name" value="ABC_RecN"/>
    <property type="match status" value="2"/>
</dbReference>
<dbReference type="NCBIfam" id="NF008121">
    <property type="entry name" value="PRK10869.1"/>
    <property type="match status" value="1"/>
</dbReference>
<dbReference type="GO" id="GO:0043590">
    <property type="term" value="C:bacterial nucleoid"/>
    <property type="evidence" value="ECO:0007669"/>
    <property type="project" value="TreeGrafter"/>
</dbReference>
<keyword evidence="10" id="KW-0175">Coiled coil</keyword>
<keyword evidence="6" id="KW-0067">ATP-binding</keyword>
<gene>
    <name evidence="12" type="ORF">CL55_00017590</name>
</gene>
<keyword evidence="4" id="KW-0547">Nucleotide-binding</keyword>
<comment type="similarity">
    <text evidence="2 9">Belongs to the RecN family.</text>
</comment>
<dbReference type="InterPro" id="IPR027417">
    <property type="entry name" value="P-loop_NTPase"/>
</dbReference>
<evidence type="ECO:0000256" key="5">
    <source>
        <dbReference type="ARBA" id="ARBA00022763"/>
    </source>
</evidence>
<evidence type="ECO:0000256" key="4">
    <source>
        <dbReference type="ARBA" id="ARBA00022741"/>
    </source>
</evidence>
<protein>
    <recommendedName>
        <fullName evidence="3 9">DNA repair protein RecN</fullName>
    </recommendedName>
    <alternativeName>
        <fullName evidence="8 9">Recombination protein N</fullName>
    </alternativeName>
</protein>
<dbReference type="KEGG" id="pdq:CL55_00017590"/>
<evidence type="ECO:0000256" key="8">
    <source>
        <dbReference type="ARBA" id="ARBA00033408"/>
    </source>
</evidence>
<organism evidence="12 13">
    <name type="scientific">Polynucleobacter duraquae</name>
    <dbReference type="NCBI Taxonomy" id="1835254"/>
    <lineage>
        <taxon>Bacteria</taxon>
        <taxon>Pseudomonadati</taxon>
        <taxon>Pseudomonadota</taxon>
        <taxon>Betaproteobacteria</taxon>
        <taxon>Burkholderiales</taxon>
        <taxon>Burkholderiaceae</taxon>
        <taxon>Polynucleobacter</taxon>
    </lineage>
</organism>
<name>A0A0E3ZLD1_9BURK</name>
<dbReference type="InterPro" id="IPR004604">
    <property type="entry name" value="DNA_recomb/repair_RecN"/>
</dbReference>
<dbReference type="RefSeq" id="WP_046330759.1">
    <property type="nucleotide sequence ID" value="NZ_CP007501.1"/>
</dbReference>
<feature type="domain" description="RecF/RecN/SMC N-terminal" evidence="11">
    <location>
        <begin position="2"/>
        <end position="513"/>
    </location>
</feature>
<dbReference type="InterPro" id="IPR003395">
    <property type="entry name" value="RecF/RecN/SMC_N"/>
</dbReference>
<dbReference type="AlphaFoldDB" id="A0A0E3ZLD1"/>
<dbReference type="PIRSF" id="PIRSF003128">
    <property type="entry name" value="RecN"/>
    <property type="match status" value="1"/>
</dbReference>
<dbReference type="FunFam" id="3.40.50.300:FF:000319">
    <property type="entry name" value="DNA repair protein RecN"/>
    <property type="match status" value="1"/>
</dbReference>
<evidence type="ECO:0000313" key="13">
    <source>
        <dbReference type="Proteomes" id="UP000061135"/>
    </source>
</evidence>
<evidence type="ECO:0000259" key="11">
    <source>
        <dbReference type="Pfam" id="PF02463"/>
    </source>
</evidence>
<dbReference type="SUPFAM" id="SSF52540">
    <property type="entry name" value="P-loop containing nucleoside triphosphate hydrolases"/>
    <property type="match status" value="1"/>
</dbReference>
<dbReference type="HOGENOM" id="CLU_018297_3_1_4"/>
<dbReference type="OrthoDB" id="9806954at2"/>
<dbReference type="Gene3D" id="3.40.50.300">
    <property type="entry name" value="P-loop containing nucleotide triphosphate hydrolases"/>
    <property type="match status" value="2"/>
</dbReference>
<dbReference type="PANTHER" id="PTHR11059:SF0">
    <property type="entry name" value="DNA REPAIR PROTEIN RECN"/>
    <property type="match status" value="1"/>
</dbReference>
<dbReference type="PANTHER" id="PTHR11059">
    <property type="entry name" value="DNA REPAIR PROTEIN RECN"/>
    <property type="match status" value="1"/>
</dbReference>
<comment type="function">
    <text evidence="1 9">May be involved in recombinational repair of damaged DNA.</text>
</comment>
<dbReference type="GO" id="GO:0006310">
    <property type="term" value="P:DNA recombination"/>
    <property type="evidence" value="ECO:0007669"/>
    <property type="project" value="InterPro"/>
</dbReference>
<reference evidence="12 13" key="1">
    <citation type="submission" date="2014-03" db="EMBL/GenBank/DDBJ databases">
        <title>Genome of Polynucleobacter strain MWH-MoK4.</title>
        <authorList>
            <person name="Hahn M.W."/>
        </authorList>
    </citation>
    <scope>NUCLEOTIDE SEQUENCE [LARGE SCALE GENOMIC DNA]</scope>
    <source>
        <strain evidence="12 13">MWH-MoK4</strain>
    </source>
</reference>
<dbReference type="GO" id="GO:0006281">
    <property type="term" value="P:DNA repair"/>
    <property type="evidence" value="ECO:0007669"/>
    <property type="project" value="UniProtKB-KW"/>
</dbReference>